<dbReference type="InterPro" id="IPR012340">
    <property type="entry name" value="NA-bd_OB-fold"/>
</dbReference>
<evidence type="ECO:0000313" key="2">
    <source>
        <dbReference type="EMBL" id="PKU77208.1"/>
    </source>
</evidence>
<dbReference type="SUPFAM" id="SSF50249">
    <property type="entry name" value="Nucleic acid-binding proteins"/>
    <property type="match status" value="1"/>
</dbReference>
<name>A0A2I0WNI0_9ASPA</name>
<evidence type="ECO:0000259" key="1">
    <source>
        <dbReference type="Pfam" id="PF17216"/>
    </source>
</evidence>
<dbReference type="Pfam" id="PF17216">
    <property type="entry name" value="Rrp44_CSD1"/>
    <property type="match status" value="1"/>
</dbReference>
<keyword evidence="2" id="KW-0378">Hydrolase</keyword>
<dbReference type="GO" id="GO:0000175">
    <property type="term" value="F:3'-5'-RNA exonuclease activity"/>
    <property type="evidence" value="ECO:0007669"/>
    <property type="project" value="TreeGrafter"/>
</dbReference>
<keyword evidence="2" id="KW-0540">Nuclease</keyword>
<dbReference type="InterPro" id="IPR050180">
    <property type="entry name" value="RNR_Ribonuclease"/>
</dbReference>
<protein>
    <submittedName>
        <fullName evidence="2">Exosome complex exonuclease DIS3/RRP44</fullName>
    </submittedName>
</protein>
<keyword evidence="3" id="KW-1185">Reference proteome</keyword>
<reference evidence="2 3" key="1">
    <citation type="journal article" date="2016" name="Sci. Rep.">
        <title>The Dendrobium catenatum Lindl. genome sequence provides insights into polysaccharide synthase, floral development and adaptive evolution.</title>
        <authorList>
            <person name="Zhang G.Q."/>
            <person name="Xu Q."/>
            <person name="Bian C."/>
            <person name="Tsai W.C."/>
            <person name="Yeh C.M."/>
            <person name="Liu K.W."/>
            <person name="Yoshida K."/>
            <person name="Zhang L.S."/>
            <person name="Chang S.B."/>
            <person name="Chen F."/>
            <person name="Shi Y."/>
            <person name="Su Y.Y."/>
            <person name="Zhang Y.Q."/>
            <person name="Chen L.J."/>
            <person name="Yin Y."/>
            <person name="Lin M."/>
            <person name="Huang H."/>
            <person name="Deng H."/>
            <person name="Wang Z.W."/>
            <person name="Zhu S.L."/>
            <person name="Zhao X."/>
            <person name="Deng C."/>
            <person name="Niu S.C."/>
            <person name="Huang J."/>
            <person name="Wang M."/>
            <person name="Liu G.H."/>
            <person name="Yang H.J."/>
            <person name="Xiao X.J."/>
            <person name="Hsiao Y.Y."/>
            <person name="Wu W.L."/>
            <person name="Chen Y.Y."/>
            <person name="Mitsuda N."/>
            <person name="Ohme-Takagi M."/>
            <person name="Luo Y.B."/>
            <person name="Van de Peer Y."/>
            <person name="Liu Z.J."/>
        </authorList>
    </citation>
    <scope>NUCLEOTIDE SEQUENCE [LARGE SCALE GENOMIC DNA]</scope>
    <source>
        <tissue evidence="2">The whole plant</tissue>
    </source>
</reference>
<evidence type="ECO:0000313" key="3">
    <source>
        <dbReference type="Proteomes" id="UP000233837"/>
    </source>
</evidence>
<accession>A0A2I0WNI0</accession>
<sequence>MKDLRISKREIIYPEHKSASDITSGLLHGFYHKGTFRVNSYSFPFVGYVGSESIGEEIAIFDRVNMNRAFNGDIVAVELLPQCQQTEENVNGNVDGAKACAVSSRSFGRVVGIIKRNWRR</sequence>
<dbReference type="GO" id="GO:0016075">
    <property type="term" value="P:rRNA catabolic process"/>
    <property type="evidence" value="ECO:0007669"/>
    <property type="project" value="TreeGrafter"/>
</dbReference>
<feature type="domain" description="CSD1" evidence="1">
    <location>
        <begin position="12"/>
        <end position="84"/>
    </location>
</feature>
<gene>
    <name evidence="2" type="ORF">MA16_Dca013244</name>
</gene>
<dbReference type="Gene3D" id="2.40.50.690">
    <property type="match status" value="1"/>
</dbReference>
<dbReference type="GO" id="GO:0071031">
    <property type="term" value="P:nuclear mRNA surveillance of mRNA 3'-end processing"/>
    <property type="evidence" value="ECO:0007669"/>
    <property type="project" value="TreeGrafter"/>
</dbReference>
<dbReference type="STRING" id="906689.A0A2I0WNI0"/>
<dbReference type="PANTHER" id="PTHR23355">
    <property type="entry name" value="RIBONUCLEASE"/>
    <property type="match status" value="1"/>
</dbReference>
<reference evidence="2 3" key="2">
    <citation type="journal article" date="2017" name="Nature">
        <title>The Apostasia genome and the evolution of orchids.</title>
        <authorList>
            <person name="Zhang G.Q."/>
            <person name="Liu K.W."/>
            <person name="Li Z."/>
            <person name="Lohaus R."/>
            <person name="Hsiao Y.Y."/>
            <person name="Niu S.C."/>
            <person name="Wang J.Y."/>
            <person name="Lin Y.C."/>
            <person name="Xu Q."/>
            <person name="Chen L.J."/>
            <person name="Yoshida K."/>
            <person name="Fujiwara S."/>
            <person name="Wang Z.W."/>
            <person name="Zhang Y.Q."/>
            <person name="Mitsuda N."/>
            <person name="Wang M."/>
            <person name="Liu G.H."/>
            <person name="Pecoraro L."/>
            <person name="Huang H.X."/>
            <person name="Xiao X.J."/>
            <person name="Lin M."/>
            <person name="Wu X.Y."/>
            <person name="Wu W.L."/>
            <person name="Chen Y.Y."/>
            <person name="Chang S.B."/>
            <person name="Sakamoto S."/>
            <person name="Ohme-Takagi M."/>
            <person name="Yagi M."/>
            <person name="Zeng S.J."/>
            <person name="Shen C.Y."/>
            <person name="Yeh C.M."/>
            <person name="Luo Y.B."/>
            <person name="Tsai W.C."/>
            <person name="Van de Peer Y."/>
            <person name="Liu Z.J."/>
        </authorList>
    </citation>
    <scope>NUCLEOTIDE SEQUENCE [LARGE SCALE GENOMIC DNA]</scope>
    <source>
        <tissue evidence="2">The whole plant</tissue>
    </source>
</reference>
<dbReference type="GO" id="GO:0004519">
    <property type="term" value="F:endonuclease activity"/>
    <property type="evidence" value="ECO:0007669"/>
    <property type="project" value="TreeGrafter"/>
</dbReference>
<organism evidence="2 3">
    <name type="scientific">Dendrobium catenatum</name>
    <dbReference type="NCBI Taxonomy" id="906689"/>
    <lineage>
        <taxon>Eukaryota</taxon>
        <taxon>Viridiplantae</taxon>
        <taxon>Streptophyta</taxon>
        <taxon>Embryophyta</taxon>
        <taxon>Tracheophyta</taxon>
        <taxon>Spermatophyta</taxon>
        <taxon>Magnoliopsida</taxon>
        <taxon>Liliopsida</taxon>
        <taxon>Asparagales</taxon>
        <taxon>Orchidaceae</taxon>
        <taxon>Epidendroideae</taxon>
        <taxon>Malaxideae</taxon>
        <taxon>Dendrobiinae</taxon>
        <taxon>Dendrobium</taxon>
    </lineage>
</organism>
<dbReference type="GO" id="GO:0000177">
    <property type="term" value="C:cytoplasmic exosome (RNase complex)"/>
    <property type="evidence" value="ECO:0007669"/>
    <property type="project" value="TreeGrafter"/>
</dbReference>
<dbReference type="AlphaFoldDB" id="A0A2I0WNI0"/>
<dbReference type="Proteomes" id="UP000233837">
    <property type="component" value="Unassembled WGS sequence"/>
</dbReference>
<dbReference type="EMBL" id="KZ502527">
    <property type="protein sequence ID" value="PKU77208.1"/>
    <property type="molecule type" value="Genomic_DNA"/>
</dbReference>
<proteinExistence type="predicted"/>
<dbReference type="InterPro" id="IPR033771">
    <property type="entry name" value="Rrp44_CSD1"/>
</dbReference>
<dbReference type="PANTHER" id="PTHR23355:SF35">
    <property type="entry name" value="EXOSOME COMPLEX EXONUCLEASE RRP44"/>
    <property type="match status" value="1"/>
</dbReference>
<dbReference type="GO" id="GO:0000176">
    <property type="term" value="C:nuclear exosome (RNase complex)"/>
    <property type="evidence" value="ECO:0007669"/>
    <property type="project" value="TreeGrafter"/>
</dbReference>
<keyword evidence="2" id="KW-0269">Exonuclease</keyword>